<evidence type="ECO:0000256" key="8">
    <source>
        <dbReference type="ARBA" id="ARBA00022842"/>
    </source>
</evidence>
<comment type="cofactor">
    <cofactor evidence="1">
        <name>Mg(2+)</name>
        <dbReference type="ChEBI" id="CHEBI:18420"/>
    </cofactor>
</comment>
<dbReference type="PRINTS" id="PR00502">
    <property type="entry name" value="NUDIXFAMILY"/>
</dbReference>
<dbReference type="SUPFAM" id="SSF51391">
    <property type="entry name" value="Thiamin phosphate synthase"/>
    <property type="match status" value="1"/>
</dbReference>
<dbReference type="NCBIfam" id="NF006530">
    <property type="entry name" value="PRK08999.1"/>
    <property type="match status" value="1"/>
</dbReference>
<evidence type="ECO:0000259" key="18">
    <source>
        <dbReference type="PROSITE" id="PS51462"/>
    </source>
</evidence>
<evidence type="ECO:0000256" key="9">
    <source>
        <dbReference type="ARBA" id="ARBA00023204"/>
    </source>
</evidence>
<keyword evidence="5" id="KW-0479">Metal-binding</keyword>
<dbReference type="InterPro" id="IPR020476">
    <property type="entry name" value="Nudix_hydrolase"/>
</dbReference>
<dbReference type="PROSITE" id="PS00893">
    <property type="entry name" value="NUDIX_BOX"/>
    <property type="match status" value="1"/>
</dbReference>
<sequence>MQRGPQYMNSCVIEIAVGVLLREVNSEANAPTAGYTLRGQFTYSSFLLAQRPEGKPYAGYWEFPGGKVEVGETLLHALERELNEELGIKIAGAYSWLTRLHIYTHATVRLNFFRITEWQGELHGKENQQLSWQTSSNLTVSPVLPANTFVFRALQLPPLYAISNAAKLGCEKFLERLQVALENGLKLVQMREPALSRETMRELSLRAVKLAHTFGAQVLINSDIELANEIGADGVHLNSIQLAACTSRPNFTWCAASCHNAEELQQANNLGFDFVVLSPVLPTRSHPGATHLGWQSFASIAANSGIPVYALGGLCYDDMEKAWQHGAHGIAMLHQAW</sequence>
<dbReference type="InterPro" id="IPR000086">
    <property type="entry name" value="NUDIX_hydrolase_dom"/>
</dbReference>
<dbReference type="Gene3D" id="3.20.20.70">
    <property type="entry name" value="Aldolase class I"/>
    <property type="match status" value="1"/>
</dbReference>
<dbReference type="InterPro" id="IPR015797">
    <property type="entry name" value="NUDIX_hydrolase-like_dom_sf"/>
</dbReference>
<dbReference type="Proteomes" id="UP000839052">
    <property type="component" value="Chromosome"/>
</dbReference>
<dbReference type="InterPro" id="IPR020084">
    <property type="entry name" value="NUDIX_hydrolase_CS"/>
</dbReference>
<evidence type="ECO:0000256" key="2">
    <source>
        <dbReference type="ARBA" id="ARBA00005582"/>
    </source>
</evidence>
<dbReference type="EC" id="3.6.1.55" evidence="12"/>
<keyword evidence="8" id="KW-0460">Magnesium</keyword>
<dbReference type="SUPFAM" id="SSF55811">
    <property type="entry name" value="Nudix"/>
    <property type="match status" value="1"/>
</dbReference>
<evidence type="ECO:0000256" key="3">
    <source>
        <dbReference type="ARBA" id="ARBA00022457"/>
    </source>
</evidence>
<dbReference type="Pfam" id="PF00293">
    <property type="entry name" value="NUDIX"/>
    <property type="match status" value="1"/>
</dbReference>
<evidence type="ECO:0000256" key="5">
    <source>
        <dbReference type="ARBA" id="ARBA00022723"/>
    </source>
</evidence>
<dbReference type="Pfam" id="PF02581">
    <property type="entry name" value="TMP-TENI"/>
    <property type="match status" value="1"/>
</dbReference>
<dbReference type="PROSITE" id="PS51462">
    <property type="entry name" value="NUDIX"/>
    <property type="match status" value="1"/>
</dbReference>
<comment type="similarity">
    <text evidence="2 17">Belongs to the Nudix hydrolase family.</text>
</comment>
<evidence type="ECO:0000313" key="20">
    <source>
        <dbReference type="Proteomes" id="UP000839052"/>
    </source>
</evidence>
<keyword evidence="3" id="KW-0515">Mutator protein</keyword>
<evidence type="ECO:0000256" key="13">
    <source>
        <dbReference type="ARBA" id="ARBA00040794"/>
    </source>
</evidence>
<dbReference type="CDD" id="cd00564">
    <property type="entry name" value="TMP_TenI"/>
    <property type="match status" value="1"/>
</dbReference>
<dbReference type="GO" id="GO:0016787">
    <property type="term" value="F:hydrolase activity"/>
    <property type="evidence" value="ECO:0007669"/>
    <property type="project" value="UniProtKB-KW"/>
</dbReference>
<keyword evidence="20" id="KW-1185">Reference proteome</keyword>
<feature type="domain" description="Nudix hydrolase" evidence="18">
    <location>
        <begin position="27"/>
        <end position="158"/>
    </location>
</feature>
<evidence type="ECO:0000313" key="19">
    <source>
        <dbReference type="EMBL" id="CAG9931500.1"/>
    </source>
</evidence>
<evidence type="ECO:0000256" key="14">
    <source>
        <dbReference type="ARBA" id="ARBA00041592"/>
    </source>
</evidence>
<keyword evidence="7 17" id="KW-0378">Hydrolase</keyword>
<proteinExistence type="inferred from homology"/>
<evidence type="ECO:0000256" key="7">
    <source>
        <dbReference type="ARBA" id="ARBA00022801"/>
    </source>
</evidence>
<dbReference type="RefSeq" id="WP_275584236.1">
    <property type="nucleotide sequence ID" value="NZ_OU912926.1"/>
</dbReference>
<dbReference type="Gene3D" id="3.90.79.10">
    <property type="entry name" value="Nucleoside Triphosphate Pyrophosphohydrolase"/>
    <property type="match status" value="1"/>
</dbReference>
<evidence type="ECO:0000256" key="6">
    <source>
        <dbReference type="ARBA" id="ARBA00022763"/>
    </source>
</evidence>
<evidence type="ECO:0000256" key="4">
    <source>
        <dbReference type="ARBA" id="ARBA00022705"/>
    </source>
</evidence>
<name>A0ABM8YVM3_9PROT</name>
<protein>
    <recommendedName>
        <fullName evidence="13">8-oxo-dGTP diphosphatase</fullName>
        <ecNumber evidence="12">3.6.1.55</ecNumber>
    </recommendedName>
    <alternativeName>
        <fullName evidence="16">7,8-dihydro-8-oxoguanine-triphosphatase</fullName>
    </alternativeName>
    <alternativeName>
        <fullName evidence="15">Mutator protein MutT</fullName>
    </alternativeName>
    <alternativeName>
        <fullName evidence="14">dGTP pyrophosphohydrolase</fullName>
    </alternativeName>
</protein>
<dbReference type="EMBL" id="OU912926">
    <property type="protein sequence ID" value="CAG9931500.1"/>
    <property type="molecule type" value="Genomic_DNA"/>
</dbReference>
<evidence type="ECO:0000256" key="11">
    <source>
        <dbReference type="ARBA" id="ARBA00036904"/>
    </source>
</evidence>
<comment type="catalytic activity">
    <reaction evidence="11">
        <text>8-oxo-GTP + H2O = 8-oxo-GMP + diphosphate + H(+)</text>
        <dbReference type="Rhea" id="RHEA:67616"/>
        <dbReference type="ChEBI" id="CHEBI:15377"/>
        <dbReference type="ChEBI" id="CHEBI:15378"/>
        <dbReference type="ChEBI" id="CHEBI:33019"/>
        <dbReference type="ChEBI" id="CHEBI:143553"/>
        <dbReference type="ChEBI" id="CHEBI:145694"/>
    </reaction>
</comment>
<dbReference type="InterPro" id="IPR022998">
    <property type="entry name" value="ThiamineP_synth_TenI"/>
</dbReference>
<evidence type="ECO:0000256" key="1">
    <source>
        <dbReference type="ARBA" id="ARBA00001946"/>
    </source>
</evidence>
<comment type="catalytic activity">
    <reaction evidence="10">
        <text>8-oxo-dGTP + H2O = 8-oxo-dGMP + diphosphate + H(+)</text>
        <dbReference type="Rhea" id="RHEA:31575"/>
        <dbReference type="ChEBI" id="CHEBI:15377"/>
        <dbReference type="ChEBI" id="CHEBI:15378"/>
        <dbReference type="ChEBI" id="CHEBI:33019"/>
        <dbReference type="ChEBI" id="CHEBI:63224"/>
        <dbReference type="ChEBI" id="CHEBI:77896"/>
        <dbReference type="EC" id="3.6.1.55"/>
    </reaction>
</comment>
<dbReference type="InterPro" id="IPR036206">
    <property type="entry name" value="ThiamineP_synth_sf"/>
</dbReference>
<evidence type="ECO:0000256" key="10">
    <source>
        <dbReference type="ARBA" id="ARBA00035861"/>
    </source>
</evidence>
<keyword evidence="9" id="KW-0234">DNA repair</keyword>
<dbReference type="CDD" id="cd03425">
    <property type="entry name" value="NUDIX_MutT_NudA_like"/>
    <property type="match status" value="1"/>
</dbReference>
<dbReference type="InterPro" id="IPR047127">
    <property type="entry name" value="MutT-like"/>
</dbReference>
<organism evidence="19 20">
    <name type="scientific">Candidatus Nitrotoga arctica</name>
    <dbReference type="NCBI Taxonomy" id="453162"/>
    <lineage>
        <taxon>Bacteria</taxon>
        <taxon>Pseudomonadati</taxon>
        <taxon>Pseudomonadota</taxon>
        <taxon>Betaproteobacteria</taxon>
        <taxon>Nitrosomonadales</taxon>
        <taxon>Gallionellaceae</taxon>
        <taxon>Candidatus Nitrotoga</taxon>
    </lineage>
</organism>
<dbReference type="InterPro" id="IPR013785">
    <property type="entry name" value="Aldolase_TIM"/>
</dbReference>
<dbReference type="PANTHER" id="PTHR47707">
    <property type="entry name" value="8-OXO-DGTP DIPHOSPHATASE"/>
    <property type="match status" value="1"/>
</dbReference>
<evidence type="ECO:0000256" key="12">
    <source>
        <dbReference type="ARBA" id="ARBA00038905"/>
    </source>
</evidence>
<evidence type="ECO:0000256" key="15">
    <source>
        <dbReference type="ARBA" id="ARBA00041979"/>
    </source>
</evidence>
<accession>A0ABM8YVM3</accession>
<evidence type="ECO:0000256" key="16">
    <source>
        <dbReference type="ARBA" id="ARBA00042798"/>
    </source>
</evidence>
<evidence type="ECO:0000256" key="17">
    <source>
        <dbReference type="RuleBase" id="RU003476"/>
    </source>
</evidence>
<dbReference type="PANTHER" id="PTHR47707:SF1">
    <property type="entry name" value="NUDIX HYDROLASE FAMILY PROTEIN"/>
    <property type="match status" value="1"/>
</dbReference>
<keyword evidence="6" id="KW-0227">DNA damage</keyword>
<reference evidence="19 20" key="1">
    <citation type="submission" date="2021-10" db="EMBL/GenBank/DDBJ databases">
        <authorList>
            <person name="Koch H."/>
        </authorList>
    </citation>
    <scope>NUCLEOTIDE SEQUENCE [LARGE SCALE GENOMIC DNA]</scope>
    <source>
        <strain evidence="19">6680</strain>
    </source>
</reference>
<gene>
    <name evidence="19" type="ORF">NTG6680_0247</name>
</gene>
<keyword evidence="4" id="KW-0235">DNA replication</keyword>